<protein>
    <submittedName>
        <fullName evidence="1">Uncharacterized protein</fullName>
    </submittedName>
</protein>
<dbReference type="AlphaFoldDB" id="A0A226DTM8"/>
<evidence type="ECO:0000313" key="2">
    <source>
        <dbReference type="Proteomes" id="UP000198287"/>
    </source>
</evidence>
<proteinExistence type="predicted"/>
<gene>
    <name evidence="1" type="ORF">Fcan01_17416</name>
</gene>
<organism evidence="1 2">
    <name type="scientific">Folsomia candida</name>
    <name type="common">Springtail</name>
    <dbReference type="NCBI Taxonomy" id="158441"/>
    <lineage>
        <taxon>Eukaryota</taxon>
        <taxon>Metazoa</taxon>
        <taxon>Ecdysozoa</taxon>
        <taxon>Arthropoda</taxon>
        <taxon>Hexapoda</taxon>
        <taxon>Collembola</taxon>
        <taxon>Entomobryomorpha</taxon>
        <taxon>Isotomoidea</taxon>
        <taxon>Isotomidae</taxon>
        <taxon>Proisotominae</taxon>
        <taxon>Folsomia</taxon>
    </lineage>
</organism>
<sequence>MNLFGQIGTSGICIQQREADKSNHRTLTIKNGGGNRSVWELRRGRASESLTKSKIMKPFRWVTICILLYIVHCRAWDVTNVNEEYSQVKEAVIVFGRFWAGKDKLTMLLAGDNSEIMSSRLPSGKYWIHNKDGSRIEDAFDKVFHPVLIKDPETWTNFYNCPGFGIERTPEDNFVGRKPGGNRGDFLFTLQEISDLIHL</sequence>
<accession>A0A226DTM8</accession>
<reference evidence="1 2" key="1">
    <citation type="submission" date="2015-12" db="EMBL/GenBank/DDBJ databases">
        <title>The genome of Folsomia candida.</title>
        <authorList>
            <person name="Faddeeva A."/>
            <person name="Derks M.F."/>
            <person name="Anvar Y."/>
            <person name="Smit S."/>
            <person name="Van Straalen N."/>
            <person name="Roelofs D."/>
        </authorList>
    </citation>
    <scope>NUCLEOTIDE SEQUENCE [LARGE SCALE GENOMIC DNA]</scope>
    <source>
        <strain evidence="1 2">VU population</strain>
        <tissue evidence="1">Whole body</tissue>
    </source>
</reference>
<name>A0A226DTM8_FOLCA</name>
<evidence type="ECO:0000313" key="1">
    <source>
        <dbReference type="EMBL" id="OXA48378.1"/>
    </source>
</evidence>
<dbReference type="Proteomes" id="UP000198287">
    <property type="component" value="Unassembled WGS sequence"/>
</dbReference>
<keyword evidence="2" id="KW-1185">Reference proteome</keyword>
<comment type="caution">
    <text evidence="1">The sequence shown here is derived from an EMBL/GenBank/DDBJ whole genome shotgun (WGS) entry which is preliminary data.</text>
</comment>
<dbReference type="EMBL" id="LNIX01000012">
    <property type="protein sequence ID" value="OXA48378.1"/>
    <property type="molecule type" value="Genomic_DNA"/>
</dbReference>